<evidence type="ECO:0000313" key="1">
    <source>
        <dbReference type="EMBL" id="MBD1421220.1"/>
    </source>
</evidence>
<evidence type="ECO:0008006" key="3">
    <source>
        <dbReference type="Google" id="ProtNLM"/>
    </source>
</evidence>
<dbReference type="EMBL" id="JACNYL010000002">
    <property type="protein sequence ID" value="MBD1421220.1"/>
    <property type="molecule type" value="Genomic_DNA"/>
</dbReference>
<reference evidence="1 2" key="1">
    <citation type="submission" date="2020-08" db="EMBL/GenBank/DDBJ databases">
        <title>Sphingobacterium sp. DN00404 isolated from aquaculture water.</title>
        <authorList>
            <person name="Zhang M."/>
        </authorList>
    </citation>
    <scope>NUCLEOTIDE SEQUENCE [LARGE SCALE GENOMIC DNA]</scope>
    <source>
        <strain evidence="1 2">KCTC 42746</strain>
    </source>
</reference>
<evidence type="ECO:0000313" key="2">
    <source>
        <dbReference type="Proteomes" id="UP000651112"/>
    </source>
</evidence>
<accession>A0ABR7XPX1</accession>
<organism evidence="1 2">
    <name type="scientific">Sphingobacterium chuzhouense</name>
    <dbReference type="NCBI Taxonomy" id="1742264"/>
    <lineage>
        <taxon>Bacteria</taxon>
        <taxon>Pseudomonadati</taxon>
        <taxon>Bacteroidota</taxon>
        <taxon>Sphingobacteriia</taxon>
        <taxon>Sphingobacteriales</taxon>
        <taxon>Sphingobacteriaceae</taxon>
        <taxon>Sphingobacterium</taxon>
    </lineage>
</organism>
<proteinExistence type="predicted"/>
<protein>
    <recommendedName>
        <fullName evidence="3">Abortive infection protein-like C-terminal domain-containing protein</fullName>
    </recommendedName>
</protein>
<dbReference type="RefSeq" id="WP_190313006.1">
    <property type="nucleotide sequence ID" value="NZ_JACNYL010000002.1"/>
</dbReference>
<gene>
    <name evidence="1" type="ORF">H8B21_06505</name>
</gene>
<dbReference type="Proteomes" id="UP000651112">
    <property type="component" value="Unassembled WGS sequence"/>
</dbReference>
<sequence length="258" mass="29830">MNLKWSFIVRGAYSYLYDLSHHLDSADIVIYEDGEEGIDLTQYFSSVHLNHLTNPEDIYSKAYQICSFLNGAEFLMYENKADAGYIRLERLINIDQNKVVHYNPHQPIERVDIDFKINQISKQTNNNHIVAEIMRAAKSDIFIQTILFMCAHEMNFRTIYQTLDEVKNFLKAKGTNLNELGFSDKVLKSLTHTANNYETLGLAARHGNMGHEAPKTPMTISEAQSLITQITRTTFEQSFDFNLPFVKKSNFDISEIRW</sequence>
<comment type="caution">
    <text evidence="1">The sequence shown here is derived from an EMBL/GenBank/DDBJ whole genome shotgun (WGS) entry which is preliminary data.</text>
</comment>
<keyword evidence="2" id="KW-1185">Reference proteome</keyword>
<name>A0ABR7XPX1_9SPHI</name>